<name>A0A545TIU8_9GAMM</name>
<evidence type="ECO:0000256" key="1">
    <source>
        <dbReference type="SAM" id="Coils"/>
    </source>
</evidence>
<dbReference type="EMBL" id="VIKR01000001">
    <property type="protein sequence ID" value="TQV77145.1"/>
    <property type="molecule type" value="Genomic_DNA"/>
</dbReference>
<dbReference type="InterPro" id="IPR027417">
    <property type="entry name" value="P-loop_NTPase"/>
</dbReference>
<dbReference type="GO" id="GO:0016887">
    <property type="term" value="F:ATP hydrolysis activity"/>
    <property type="evidence" value="ECO:0007669"/>
    <property type="project" value="InterPro"/>
</dbReference>
<keyword evidence="1" id="KW-0175">Coiled coil</keyword>
<dbReference type="InterPro" id="IPR003593">
    <property type="entry name" value="AAA+_ATPase"/>
</dbReference>
<dbReference type="OrthoDB" id="9780149at2"/>
<sequence length="337" mass="38673">MYESYYKLSGKPFQLAPDPFFFFGSSTHKRALAYLKYGLSQGEGFIVVTGDVGTGKSTLVRTLFGSLEGKDDVVAAELVNTQLDSTEILRMVAATFGLAHKENEKSSILKNLENFFIARCKEGKRCMLVIDEAQNLPFDTIEELRMLSNLYHDGKTLLQIFLLGQSEFREHLRDPALEQVRQRVTASYHLAHLDVEETQAYIEHRLRKVDWDNHPSFTAESFQLIYDYTEGVPRRINTTCDRLLLYGFLEEKERIDGEIVKIVTAEITQENDAGKEAAAKSKVPLKVVETQLPSDASAMDIRIHQLEKEMQELKDKFRKEREFMRKIVQISLNFDDD</sequence>
<feature type="coiled-coil region" evidence="1">
    <location>
        <begin position="296"/>
        <end position="323"/>
    </location>
</feature>
<gene>
    <name evidence="3" type="ORF">FLL45_04135</name>
</gene>
<dbReference type="NCBIfam" id="TIGR03015">
    <property type="entry name" value="pepcterm_ATPase"/>
    <property type="match status" value="1"/>
</dbReference>
<dbReference type="SMART" id="SM00382">
    <property type="entry name" value="AAA"/>
    <property type="match status" value="1"/>
</dbReference>
<dbReference type="InterPro" id="IPR049945">
    <property type="entry name" value="AAA_22"/>
</dbReference>
<dbReference type="AlphaFoldDB" id="A0A545TIU8"/>
<dbReference type="RefSeq" id="WP_142888505.1">
    <property type="nucleotide sequence ID" value="NZ_VIKR01000001.1"/>
</dbReference>
<dbReference type="InterPro" id="IPR017466">
    <property type="entry name" value="XrtA-assoc_ATPase-like"/>
</dbReference>
<accession>A0A545TIU8</accession>
<reference evidence="3 4" key="1">
    <citation type="submission" date="2019-06" db="EMBL/GenBank/DDBJ databases">
        <title>Draft genome of Aliikangiella marina GYP-15.</title>
        <authorList>
            <person name="Wang G."/>
        </authorList>
    </citation>
    <scope>NUCLEOTIDE SEQUENCE [LARGE SCALE GENOMIC DNA]</scope>
    <source>
        <strain evidence="3 4">GYP-15</strain>
    </source>
</reference>
<evidence type="ECO:0000313" key="3">
    <source>
        <dbReference type="EMBL" id="TQV77145.1"/>
    </source>
</evidence>
<evidence type="ECO:0000259" key="2">
    <source>
        <dbReference type="SMART" id="SM00382"/>
    </source>
</evidence>
<proteinExistence type="predicted"/>
<organism evidence="3 4">
    <name type="scientific">Aliikangiella marina</name>
    <dbReference type="NCBI Taxonomy" id="1712262"/>
    <lineage>
        <taxon>Bacteria</taxon>
        <taxon>Pseudomonadati</taxon>
        <taxon>Pseudomonadota</taxon>
        <taxon>Gammaproteobacteria</taxon>
        <taxon>Oceanospirillales</taxon>
        <taxon>Pleioneaceae</taxon>
        <taxon>Aliikangiella</taxon>
    </lineage>
</organism>
<dbReference type="Gene3D" id="3.40.50.300">
    <property type="entry name" value="P-loop containing nucleotide triphosphate hydrolases"/>
    <property type="match status" value="1"/>
</dbReference>
<dbReference type="PANTHER" id="PTHR35894">
    <property type="entry name" value="GENERAL SECRETION PATHWAY PROTEIN A-RELATED"/>
    <property type="match status" value="1"/>
</dbReference>
<feature type="domain" description="AAA+ ATPase" evidence="2">
    <location>
        <begin position="42"/>
        <end position="187"/>
    </location>
</feature>
<evidence type="ECO:0000313" key="4">
    <source>
        <dbReference type="Proteomes" id="UP000317839"/>
    </source>
</evidence>
<dbReference type="Pfam" id="PF13401">
    <property type="entry name" value="AAA_22"/>
    <property type="match status" value="1"/>
</dbReference>
<dbReference type="InterPro" id="IPR052026">
    <property type="entry name" value="ExeA_AAA_ATPase_DNA-bind"/>
</dbReference>
<keyword evidence="4" id="KW-1185">Reference proteome</keyword>
<protein>
    <submittedName>
        <fullName evidence="3">AAA family ATPase</fullName>
    </submittedName>
</protein>
<dbReference type="PANTHER" id="PTHR35894:SF1">
    <property type="entry name" value="PHOSPHORIBULOKINASE _ URIDINE KINASE FAMILY"/>
    <property type="match status" value="1"/>
</dbReference>
<dbReference type="SUPFAM" id="SSF52540">
    <property type="entry name" value="P-loop containing nucleoside triphosphate hydrolases"/>
    <property type="match status" value="1"/>
</dbReference>
<comment type="caution">
    <text evidence="3">The sequence shown here is derived from an EMBL/GenBank/DDBJ whole genome shotgun (WGS) entry which is preliminary data.</text>
</comment>
<dbReference type="Proteomes" id="UP000317839">
    <property type="component" value="Unassembled WGS sequence"/>
</dbReference>